<evidence type="ECO:0000313" key="10">
    <source>
        <dbReference type="Proteomes" id="UP000217348"/>
    </source>
</evidence>
<evidence type="ECO:0000256" key="2">
    <source>
        <dbReference type="ARBA" id="ARBA00022448"/>
    </source>
</evidence>
<keyword evidence="5 7" id="KW-0472">Membrane</keyword>
<dbReference type="InterPro" id="IPR039426">
    <property type="entry name" value="TonB-dep_rcpt-like"/>
</dbReference>
<reference evidence="10" key="1">
    <citation type="submission" date="2017-06" db="EMBL/GenBank/DDBJ databases">
        <title>Capnocytophaga spp. assemblies.</title>
        <authorList>
            <person name="Gulvik C.A."/>
        </authorList>
    </citation>
    <scope>NUCLEOTIDE SEQUENCE [LARGE SCALE GENOMIC DNA]</scope>
    <source>
        <strain evidence="10">H2177</strain>
    </source>
</reference>
<dbReference type="PROSITE" id="PS52016">
    <property type="entry name" value="TONB_DEPENDENT_REC_3"/>
    <property type="match status" value="1"/>
</dbReference>
<evidence type="ECO:0000256" key="6">
    <source>
        <dbReference type="ARBA" id="ARBA00023237"/>
    </source>
</evidence>
<dbReference type="AlphaFoldDB" id="A0A250G190"/>
<sequence>MMKLRLILIFVLFLGALHSSFAQKIMVSGTVKDENGVALIGATVAIKGTRIGVATDFDGVYTIGLDAGQTLIFSFIGTQTQEHKITKSNNALHIVLQYEAEALDDVVVVGYGSAKKIGTTIGSVAKVAGKDLAESPTPNVLDALQGKVAGLTINATSGKPGSAPIVLLHGLGTLSDVNASGKDGLGSTPLYVVDGLPVDDGLVASLNPDDFESVTVLKDASATSIYGARAAYGVIYVTTKKGGFEQPTEVSVSSQIGFSQISSYKFYDNLLTSSEYVDYMLDLGHLPNKDVADIFRQQYKGNTRWDKIYFKPNSLTAQNNVSVMGGGKKVSYYFSGSNFKQGGNRYGSDYERYSLRANIDSRIKDWLSAGLSLSVGHSISTSNGGNRGNYGGVMALPIYEAYDEEGRLVDYVTTIYGNRFYLPQYTASKLLSNGGNTNIVPNFYVTLKPIDNLIFKTQAGLQYSVSVGENKILPSYDQSGGIGQVSRTFGEHINKTLTNTLEYKFRIGDKSFFTALLGQESVSNDSKGFSASSSGQVADGLTTLLQGKKEPRVGDSRDVSTYNSFFSRVDYSYDGRYFIDFSGRRDGSSTFGRNNRYANFWSAGLMWNAKNEAFLKDVSWLDELRFKISTGTAGSKGGAGSYGSYSRLDFGQYREQASYHLSNLGNPDLRWEKQDKTTIGMNLGLFNRVKLEVDLYQRVIRDMYYTLPLPMISGFGRYPTNLAKLQNRGADVTLYLDVIKDTKNKLYVSPYVNFNYNDMRILELFVGNQQIPEDEYSTGYEVGSQLMIFAPIFKRVNPDNGDPEWYVPGEDKMKTTTDDTQITTKFDRVTLNQNTGKTAYAPWNGGFGLNASYKGLSLQMGFAFSYGKYQANQDRYHTESSSAFAYNVSRESLNYWKQPGDNVSLPRKELQFVQYDSRLLEDASFIRLKNINVGYSLPKEVMETIPFFTHLRFFATGRNLLTFTNYTGADPEFGILLSQGGYPNTRQYTFGVEFKF</sequence>
<dbReference type="EMBL" id="CP022387">
    <property type="protein sequence ID" value="ATA90098.1"/>
    <property type="molecule type" value="Genomic_DNA"/>
</dbReference>
<dbReference type="RefSeq" id="WP_095896646.1">
    <property type="nucleotide sequence ID" value="NZ_CP022387.1"/>
</dbReference>
<protein>
    <submittedName>
        <fullName evidence="9">SusC/RagA family TonB-linked outer membrane protein</fullName>
    </submittedName>
</protein>
<name>A0A250G190_9FLAO</name>
<keyword evidence="2 7" id="KW-0813">Transport</keyword>
<accession>A0A250G190</accession>
<evidence type="ECO:0000259" key="8">
    <source>
        <dbReference type="Pfam" id="PF07715"/>
    </source>
</evidence>
<dbReference type="Proteomes" id="UP000217348">
    <property type="component" value="Chromosome"/>
</dbReference>
<dbReference type="InterPro" id="IPR036942">
    <property type="entry name" value="Beta-barrel_TonB_sf"/>
</dbReference>
<dbReference type="Pfam" id="PF13715">
    <property type="entry name" value="CarbopepD_reg_2"/>
    <property type="match status" value="1"/>
</dbReference>
<gene>
    <name evidence="9" type="ORF">CGC58_10425</name>
</gene>
<dbReference type="GO" id="GO:0009279">
    <property type="term" value="C:cell outer membrane"/>
    <property type="evidence" value="ECO:0007669"/>
    <property type="project" value="UniProtKB-SubCell"/>
</dbReference>
<dbReference type="InterPro" id="IPR008969">
    <property type="entry name" value="CarboxyPept-like_regulatory"/>
</dbReference>
<dbReference type="SUPFAM" id="SSF49464">
    <property type="entry name" value="Carboxypeptidase regulatory domain-like"/>
    <property type="match status" value="1"/>
</dbReference>
<dbReference type="InterPro" id="IPR012910">
    <property type="entry name" value="Plug_dom"/>
</dbReference>
<keyword evidence="3 7" id="KW-1134">Transmembrane beta strand</keyword>
<keyword evidence="4 7" id="KW-0812">Transmembrane</keyword>
<organism evidence="9 10">
    <name type="scientific">Capnocytophaga stomatis</name>
    <dbReference type="NCBI Taxonomy" id="1848904"/>
    <lineage>
        <taxon>Bacteria</taxon>
        <taxon>Pseudomonadati</taxon>
        <taxon>Bacteroidota</taxon>
        <taxon>Flavobacteriia</taxon>
        <taxon>Flavobacteriales</taxon>
        <taxon>Flavobacteriaceae</taxon>
        <taxon>Capnocytophaga</taxon>
    </lineage>
</organism>
<dbReference type="InterPro" id="IPR023997">
    <property type="entry name" value="TonB-dep_OMP_SusC/RagA_CS"/>
</dbReference>
<dbReference type="OrthoDB" id="9768177at2"/>
<keyword evidence="6 7" id="KW-0998">Cell outer membrane</keyword>
<dbReference type="KEGG" id="csto:CGC58_10425"/>
<evidence type="ECO:0000256" key="7">
    <source>
        <dbReference type="PROSITE-ProRule" id="PRU01360"/>
    </source>
</evidence>
<proteinExistence type="inferred from homology"/>
<dbReference type="InterPro" id="IPR023996">
    <property type="entry name" value="TonB-dep_OMP_SusC/RagA"/>
</dbReference>
<evidence type="ECO:0000313" key="9">
    <source>
        <dbReference type="EMBL" id="ATA90098.1"/>
    </source>
</evidence>
<dbReference type="Gene3D" id="2.170.130.10">
    <property type="entry name" value="TonB-dependent receptor, plug domain"/>
    <property type="match status" value="1"/>
</dbReference>
<dbReference type="Gene3D" id="2.60.40.1120">
    <property type="entry name" value="Carboxypeptidase-like, regulatory domain"/>
    <property type="match status" value="1"/>
</dbReference>
<evidence type="ECO:0000256" key="4">
    <source>
        <dbReference type="ARBA" id="ARBA00022692"/>
    </source>
</evidence>
<comment type="similarity">
    <text evidence="7">Belongs to the TonB-dependent receptor family.</text>
</comment>
<evidence type="ECO:0000256" key="3">
    <source>
        <dbReference type="ARBA" id="ARBA00022452"/>
    </source>
</evidence>
<dbReference type="NCBIfam" id="TIGR04057">
    <property type="entry name" value="SusC_RagA_signa"/>
    <property type="match status" value="1"/>
</dbReference>
<dbReference type="SUPFAM" id="SSF56935">
    <property type="entry name" value="Porins"/>
    <property type="match status" value="1"/>
</dbReference>
<feature type="domain" description="TonB-dependent receptor plug" evidence="8">
    <location>
        <begin position="119"/>
        <end position="234"/>
    </location>
</feature>
<evidence type="ECO:0000256" key="1">
    <source>
        <dbReference type="ARBA" id="ARBA00004571"/>
    </source>
</evidence>
<evidence type="ECO:0000256" key="5">
    <source>
        <dbReference type="ARBA" id="ARBA00023136"/>
    </source>
</evidence>
<dbReference type="InterPro" id="IPR037066">
    <property type="entry name" value="Plug_dom_sf"/>
</dbReference>
<dbReference type="Pfam" id="PF07715">
    <property type="entry name" value="Plug"/>
    <property type="match status" value="1"/>
</dbReference>
<comment type="subcellular location">
    <subcellularLocation>
        <location evidence="1 7">Cell outer membrane</location>
        <topology evidence="1 7">Multi-pass membrane protein</topology>
    </subcellularLocation>
</comment>
<dbReference type="Gene3D" id="2.40.170.20">
    <property type="entry name" value="TonB-dependent receptor, beta-barrel domain"/>
    <property type="match status" value="1"/>
</dbReference>
<dbReference type="NCBIfam" id="TIGR04056">
    <property type="entry name" value="OMP_RagA_SusC"/>
    <property type="match status" value="1"/>
</dbReference>